<evidence type="ECO:0000256" key="3">
    <source>
        <dbReference type="ARBA" id="ARBA00023098"/>
    </source>
</evidence>
<accession>A0AAQ3WTA1</accession>
<dbReference type="PANTHER" id="PTHR46020">
    <property type="entry name" value="OSJNBB0059K02.9 PROTEIN"/>
    <property type="match status" value="1"/>
</dbReference>
<dbReference type="GO" id="GO:0006629">
    <property type="term" value="P:lipid metabolic process"/>
    <property type="evidence" value="ECO:0007669"/>
    <property type="project" value="UniProtKB-KW"/>
</dbReference>
<organism evidence="5 6">
    <name type="scientific">Paspalum notatum var. saurae</name>
    <dbReference type="NCBI Taxonomy" id="547442"/>
    <lineage>
        <taxon>Eukaryota</taxon>
        <taxon>Viridiplantae</taxon>
        <taxon>Streptophyta</taxon>
        <taxon>Embryophyta</taxon>
        <taxon>Tracheophyta</taxon>
        <taxon>Spermatophyta</taxon>
        <taxon>Magnoliopsida</taxon>
        <taxon>Liliopsida</taxon>
        <taxon>Poales</taxon>
        <taxon>Poaceae</taxon>
        <taxon>PACMAD clade</taxon>
        <taxon>Panicoideae</taxon>
        <taxon>Andropogonodae</taxon>
        <taxon>Paspaleae</taxon>
        <taxon>Paspalinae</taxon>
        <taxon>Paspalum</taxon>
    </lineage>
</organism>
<gene>
    <name evidence="5" type="ORF">U9M48_020890</name>
</gene>
<sequence>MSSTRLSVLLNSCLICLVVFLDGDHHDPATADSSCSSSSPSSPSSSSSLIVVCFCMHALSTTAAAARVESRSSGRFHWYYPFMFGDSFADTGNLAKSSLSEQSRQWYSPYGRSRPSGHPTGRFSDGIVQSDLVGKILGRYEAPVAYRRTGKNYVQAAGVNYAVGGSGVYEVPHKAPTLAKQIHYFRKMVEGGTVGKWQLKSSVALVAVSGNDYAQLSSNSTVDQIESFAGNVTDEIAKGVKHLQKLGVSKVIVNALHPLGCTPLLTRQLNYTGCDDLRGNAAPYYHNKKLREKLDDDGVYVVDLYAAFSNIVNPADDAHTHPQVAKKFKRKLKPCCESVDPINGYCGQLDEDGGAKYSVCSNPDEHFYWDDVHPTQAGWEAVMEQLEWDIKDFLDISSD</sequence>
<name>A0AAQ3WTA1_PASNO</name>
<evidence type="ECO:0000256" key="4">
    <source>
        <dbReference type="SAM" id="SignalP"/>
    </source>
</evidence>
<dbReference type="GO" id="GO:0016788">
    <property type="term" value="F:hydrolase activity, acting on ester bonds"/>
    <property type="evidence" value="ECO:0007669"/>
    <property type="project" value="InterPro"/>
</dbReference>
<dbReference type="SUPFAM" id="SSF52266">
    <property type="entry name" value="SGNH hydrolase"/>
    <property type="match status" value="1"/>
</dbReference>
<dbReference type="AlphaFoldDB" id="A0AAQ3WTA1"/>
<keyword evidence="4" id="KW-0732">Signal</keyword>
<dbReference type="InterPro" id="IPR036514">
    <property type="entry name" value="SGNH_hydro_sf"/>
</dbReference>
<keyword evidence="3" id="KW-0443">Lipid metabolism</keyword>
<dbReference type="Gene3D" id="3.40.50.1110">
    <property type="entry name" value="SGNH hydrolase"/>
    <property type="match status" value="1"/>
</dbReference>
<feature type="signal peptide" evidence="4">
    <location>
        <begin position="1"/>
        <end position="23"/>
    </location>
</feature>
<dbReference type="InterPro" id="IPR001087">
    <property type="entry name" value="GDSL"/>
</dbReference>
<dbReference type="Pfam" id="PF00657">
    <property type="entry name" value="Lipase_GDSL"/>
    <property type="match status" value="1"/>
</dbReference>
<dbReference type="PANTHER" id="PTHR46020:SF4">
    <property type="entry name" value="OS04G0650200 PROTEIN"/>
    <property type="match status" value="1"/>
</dbReference>
<keyword evidence="6" id="KW-1185">Reference proteome</keyword>
<dbReference type="EMBL" id="CP144748">
    <property type="protein sequence ID" value="WVZ72426.1"/>
    <property type="molecule type" value="Genomic_DNA"/>
</dbReference>
<evidence type="ECO:0000256" key="1">
    <source>
        <dbReference type="ARBA" id="ARBA00008668"/>
    </source>
</evidence>
<protein>
    <recommendedName>
        <fullName evidence="7">GDSL esterase/lipase</fullName>
    </recommendedName>
</protein>
<comment type="similarity">
    <text evidence="1">Belongs to the 'GDSL' lipolytic enzyme family.</text>
</comment>
<evidence type="ECO:0000313" key="5">
    <source>
        <dbReference type="EMBL" id="WVZ72426.1"/>
    </source>
</evidence>
<evidence type="ECO:0000313" key="6">
    <source>
        <dbReference type="Proteomes" id="UP001341281"/>
    </source>
</evidence>
<evidence type="ECO:0000256" key="2">
    <source>
        <dbReference type="ARBA" id="ARBA00022801"/>
    </source>
</evidence>
<feature type="chain" id="PRO_5043056420" description="GDSL esterase/lipase" evidence="4">
    <location>
        <begin position="24"/>
        <end position="399"/>
    </location>
</feature>
<proteinExistence type="inferred from homology"/>
<keyword evidence="2" id="KW-0378">Hydrolase</keyword>
<evidence type="ECO:0008006" key="7">
    <source>
        <dbReference type="Google" id="ProtNLM"/>
    </source>
</evidence>
<dbReference type="Proteomes" id="UP001341281">
    <property type="component" value="Chromosome 04"/>
</dbReference>
<reference evidence="5 6" key="1">
    <citation type="submission" date="2024-02" db="EMBL/GenBank/DDBJ databases">
        <title>High-quality chromosome-scale genome assembly of Pensacola bahiagrass (Paspalum notatum Flugge var. saurae).</title>
        <authorList>
            <person name="Vega J.M."/>
            <person name="Podio M."/>
            <person name="Orjuela J."/>
            <person name="Siena L.A."/>
            <person name="Pessino S.C."/>
            <person name="Combes M.C."/>
            <person name="Mariac C."/>
            <person name="Albertini E."/>
            <person name="Pupilli F."/>
            <person name="Ortiz J.P.A."/>
            <person name="Leblanc O."/>
        </authorList>
    </citation>
    <scope>NUCLEOTIDE SEQUENCE [LARGE SCALE GENOMIC DNA]</scope>
    <source>
        <strain evidence="5">R1</strain>
        <tissue evidence="5">Leaf</tissue>
    </source>
</reference>